<dbReference type="InterPro" id="IPR001680">
    <property type="entry name" value="WD40_rpt"/>
</dbReference>
<dbReference type="AlphaFoldDB" id="A0A6A5Y081"/>
<dbReference type="PANTHER" id="PTHR22839">
    <property type="entry name" value="THO COMPLEX SUBUNIT 3 THO3"/>
    <property type="match status" value="1"/>
</dbReference>
<dbReference type="PRINTS" id="PR00320">
    <property type="entry name" value="GPROTEINBRPT"/>
</dbReference>
<dbReference type="SUPFAM" id="SSF50978">
    <property type="entry name" value="WD40 repeat-like"/>
    <property type="match status" value="1"/>
</dbReference>
<protein>
    <submittedName>
        <fullName evidence="7">WD40 repeat-like protein</fullName>
    </submittedName>
</protein>
<dbReference type="GO" id="GO:0000445">
    <property type="term" value="C:THO complex part of transcription export complex"/>
    <property type="evidence" value="ECO:0007669"/>
    <property type="project" value="TreeGrafter"/>
</dbReference>
<gene>
    <name evidence="7" type="ORF">BU24DRAFT_385590</name>
</gene>
<dbReference type="Pfam" id="PF00106">
    <property type="entry name" value="adh_short"/>
    <property type="match status" value="1"/>
</dbReference>
<feature type="compositionally biased region" description="Polar residues" evidence="6">
    <location>
        <begin position="607"/>
        <end position="617"/>
    </location>
</feature>
<sequence>MAPPARGRSLPKASFSPHFSKLKTLTYTDTLRPGAVVPAMHFIRTLSWNASGTFIATGAADRTLRIWNPDKPNVRHSTELKGLGGPVERVQFHPINDNELASCSADGAIRFWDVRSKASVGEYKVNGEPFTITWRPDGEEIVVGTKDNRLIQLDRSTLTPISEHQQPIVTNHSVFDWSGKHLFLTNGDGRVKVLRYPSFENPITLTGHTSLCYALSMSPSGETLAVGGSDALVSLWDTQEWICVRTLNLVENPVKSVDFSFDGSYVVAGADDEKKMQIAHVETGEIVHTQDLTKSASQVAWHPYRYVLAYSAESQGLKIIGNKKKFKKLHRPLCLPITQDRRPDENMNIDGPFNPSSLFSAKGLVVVITGGGSGLGIAIAAALLQNGASKIYLLGRRKNVLDDAINTLQSSPSAPEDAASKLTAIQADVANQDSVSAAAAQIKKEVGFVDVLLNNAGVIGPKNAAAINQADSIEQLQAAFLDGYDEWGTTFAVNTQSLVGVTAAFLPLLEAANTRRGFAPGKVTGAGVARKQDRSKLKELGLDEDDDRLSHVISVASVASFMRFSASGLAYNATKSAAVQVGKILSTHLAQWGIRSNVIAPGPYPSEMNQQGANKQYGTDELPQGRQGNANDIAALALFLVGKSGAYINGVVQLSDGGRVGVNAATY</sequence>
<keyword evidence="3" id="KW-0521">NADP</keyword>
<dbReference type="PROSITE" id="PS00061">
    <property type="entry name" value="ADH_SHORT"/>
    <property type="match status" value="1"/>
</dbReference>
<keyword evidence="1 5" id="KW-0853">WD repeat</keyword>
<dbReference type="PANTHER" id="PTHR22839:SF0">
    <property type="entry name" value="THO COMPLEX SUBUNIT 3"/>
    <property type="match status" value="1"/>
</dbReference>
<dbReference type="InterPro" id="IPR020904">
    <property type="entry name" value="Sc_DH/Rdtase_CS"/>
</dbReference>
<dbReference type="EMBL" id="ML978067">
    <property type="protein sequence ID" value="KAF2018862.1"/>
    <property type="molecule type" value="Genomic_DNA"/>
</dbReference>
<dbReference type="GO" id="GO:0006406">
    <property type="term" value="P:mRNA export from nucleus"/>
    <property type="evidence" value="ECO:0007669"/>
    <property type="project" value="InterPro"/>
</dbReference>
<name>A0A6A5Y081_9PLEO</name>
<dbReference type="InterPro" id="IPR036322">
    <property type="entry name" value="WD40_repeat_dom_sf"/>
</dbReference>
<feature type="repeat" description="WD" evidence="5">
    <location>
        <begin position="43"/>
        <end position="77"/>
    </location>
</feature>
<evidence type="ECO:0000256" key="4">
    <source>
        <dbReference type="ARBA" id="ARBA00046343"/>
    </source>
</evidence>
<dbReference type="InterPro" id="IPR015943">
    <property type="entry name" value="WD40/YVTN_repeat-like_dom_sf"/>
</dbReference>
<evidence type="ECO:0000256" key="5">
    <source>
        <dbReference type="PROSITE-ProRule" id="PRU00221"/>
    </source>
</evidence>
<dbReference type="Gene3D" id="3.40.50.720">
    <property type="entry name" value="NAD(P)-binding Rossmann-like Domain"/>
    <property type="match status" value="1"/>
</dbReference>
<feature type="repeat" description="WD" evidence="5">
    <location>
        <begin position="80"/>
        <end position="122"/>
    </location>
</feature>
<dbReference type="InterPro" id="IPR020472">
    <property type="entry name" value="WD40_PAC1"/>
</dbReference>
<proteinExistence type="inferred from homology"/>
<dbReference type="InterPro" id="IPR002347">
    <property type="entry name" value="SDR_fam"/>
</dbReference>
<dbReference type="InterPro" id="IPR019775">
    <property type="entry name" value="WD40_repeat_CS"/>
</dbReference>
<dbReference type="PROSITE" id="PS00678">
    <property type="entry name" value="WD_REPEATS_1"/>
    <property type="match status" value="1"/>
</dbReference>
<evidence type="ECO:0000256" key="3">
    <source>
        <dbReference type="ARBA" id="ARBA00022857"/>
    </source>
</evidence>
<keyword evidence="8" id="KW-1185">Reference proteome</keyword>
<dbReference type="PROSITE" id="PS50082">
    <property type="entry name" value="WD_REPEATS_2"/>
    <property type="match status" value="3"/>
</dbReference>
<dbReference type="PRINTS" id="PR00081">
    <property type="entry name" value="GDHRDH"/>
</dbReference>
<organism evidence="7 8">
    <name type="scientific">Aaosphaeria arxii CBS 175.79</name>
    <dbReference type="NCBI Taxonomy" id="1450172"/>
    <lineage>
        <taxon>Eukaryota</taxon>
        <taxon>Fungi</taxon>
        <taxon>Dikarya</taxon>
        <taxon>Ascomycota</taxon>
        <taxon>Pezizomycotina</taxon>
        <taxon>Dothideomycetes</taxon>
        <taxon>Pleosporomycetidae</taxon>
        <taxon>Pleosporales</taxon>
        <taxon>Pleosporales incertae sedis</taxon>
        <taxon>Aaosphaeria</taxon>
    </lineage>
</organism>
<dbReference type="SUPFAM" id="SSF51735">
    <property type="entry name" value="NAD(P)-binding Rossmann-fold domains"/>
    <property type="match status" value="1"/>
</dbReference>
<dbReference type="Proteomes" id="UP000799778">
    <property type="component" value="Unassembled WGS sequence"/>
</dbReference>
<dbReference type="SMART" id="SM00320">
    <property type="entry name" value="WD40"/>
    <property type="match status" value="6"/>
</dbReference>
<dbReference type="CDD" id="cd00200">
    <property type="entry name" value="WD40"/>
    <property type="match status" value="1"/>
</dbReference>
<dbReference type="RefSeq" id="XP_033387201.1">
    <property type="nucleotide sequence ID" value="XM_033524884.1"/>
</dbReference>
<dbReference type="Pfam" id="PF00400">
    <property type="entry name" value="WD40"/>
    <property type="match status" value="4"/>
</dbReference>
<dbReference type="PROSITE" id="PS50294">
    <property type="entry name" value="WD_REPEATS_REGION"/>
    <property type="match status" value="3"/>
</dbReference>
<evidence type="ECO:0000256" key="6">
    <source>
        <dbReference type="SAM" id="MobiDB-lite"/>
    </source>
</evidence>
<accession>A0A6A5Y081</accession>
<comment type="similarity">
    <text evidence="4">Belongs to the THOC3 family.</text>
</comment>
<dbReference type="OrthoDB" id="340259at2759"/>
<evidence type="ECO:0000313" key="8">
    <source>
        <dbReference type="Proteomes" id="UP000799778"/>
    </source>
</evidence>
<feature type="repeat" description="WD" evidence="5">
    <location>
        <begin position="205"/>
        <end position="246"/>
    </location>
</feature>
<keyword evidence="2" id="KW-0677">Repeat</keyword>
<dbReference type="Pfam" id="PF13561">
    <property type="entry name" value="adh_short_C2"/>
    <property type="match status" value="1"/>
</dbReference>
<evidence type="ECO:0000313" key="7">
    <source>
        <dbReference type="EMBL" id="KAF2018862.1"/>
    </source>
</evidence>
<dbReference type="InterPro" id="IPR036291">
    <property type="entry name" value="NAD(P)-bd_dom_sf"/>
</dbReference>
<reference evidence="7" key="1">
    <citation type="journal article" date="2020" name="Stud. Mycol.">
        <title>101 Dothideomycetes genomes: a test case for predicting lifestyles and emergence of pathogens.</title>
        <authorList>
            <person name="Haridas S."/>
            <person name="Albert R."/>
            <person name="Binder M."/>
            <person name="Bloem J."/>
            <person name="Labutti K."/>
            <person name="Salamov A."/>
            <person name="Andreopoulos B."/>
            <person name="Baker S."/>
            <person name="Barry K."/>
            <person name="Bills G."/>
            <person name="Bluhm B."/>
            <person name="Cannon C."/>
            <person name="Castanera R."/>
            <person name="Culley D."/>
            <person name="Daum C."/>
            <person name="Ezra D."/>
            <person name="Gonzalez J."/>
            <person name="Henrissat B."/>
            <person name="Kuo A."/>
            <person name="Liang C."/>
            <person name="Lipzen A."/>
            <person name="Lutzoni F."/>
            <person name="Magnuson J."/>
            <person name="Mondo S."/>
            <person name="Nolan M."/>
            <person name="Ohm R."/>
            <person name="Pangilinan J."/>
            <person name="Park H.-J."/>
            <person name="Ramirez L."/>
            <person name="Alfaro M."/>
            <person name="Sun H."/>
            <person name="Tritt A."/>
            <person name="Yoshinaga Y."/>
            <person name="Zwiers L.-H."/>
            <person name="Turgeon B."/>
            <person name="Goodwin S."/>
            <person name="Spatafora J."/>
            <person name="Crous P."/>
            <person name="Grigoriev I."/>
        </authorList>
    </citation>
    <scope>NUCLEOTIDE SEQUENCE</scope>
    <source>
        <strain evidence="7">CBS 175.79</strain>
    </source>
</reference>
<dbReference type="Gene3D" id="2.130.10.10">
    <property type="entry name" value="YVTN repeat-like/Quinoprotein amine dehydrogenase"/>
    <property type="match status" value="2"/>
</dbReference>
<dbReference type="CDD" id="cd05233">
    <property type="entry name" value="SDR_c"/>
    <property type="match status" value="1"/>
</dbReference>
<feature type="region of interest" description="Disordered" evidence="6">
    <location>
        <begin position="604"/>
        <end position="624"/>
    </location>
</feature>
<dbReference type="GeneID" id="54282281"/>
<evidence type="ECO:0000256" key="1">
    <source>
        <dbReference type="ARBA" id="ARBA00022574"/>
    </source>
</evidence>
<evidence type="ECO:0000256" key="2">
    <source>
        <dbReference type="ARBA" id="ARBA00022737"/>
    </source>
</evidence>
<dbReference type="InterPro" id="IPR040132">
    <property type="entry name" value="Tex1/THOC3"/>
</dbReference>